<feature type="domain" description="OVATE" evidence="8">
    <location>
        <begin position="104"/>
        <end position="163"/>
    </location>
</feature>
<dbReference type="InterPro" id="IPR006458">
    <property type="entry name" value="Ovate_C"/>
</dbReference>
<dbReference type="InterPro" id="IPR038933">
    <property type="entry name" value="Ovate"/>
</dbReference>
<dbReference type="GO" id="GO:0005634">
    <property type="term" value="C:nucleus"/>
    <property type="evidence" value="ECO:0007669"/>
    <property type="project" value="UniProtKB-SubCell"/>
</dbReference>
<name>A0AAU9NFY8_9ASTR</name>
<evidence type="ECO:0000256" key="1">
    <source>
        <dbReference type="ARBA" id="ARBA00004123"/>
    </source>
</evidence>
<sequence length="166" mass="18691">MPTVKRKLSLNTTAVSVGCGSACRRINLSKIFHRKPNKHKHSRYYSDVDRHHHHSSSSVSASTSWSTTTNTTTATLSPNASDTATHDSNVVQGFGWLGGNSLAVEKDSNDPYVDFRESMLQMIREKEIYGKDDLRELLNCFLQLNSPYYHGIIVRAFTEIWNSISI</sequence>
<keyword evidence="5 6" id="KW-0539">Nucleus</keyword>
<comment type="caution">
    <text evidence="9">The sequence shown here is derived from an EMBL/GenBank/DDBJ whole genome shotgun (WGS) entry which is preliminary data.</text>
</comment>
<dbReference type="PANTHER" id="PTHR33057">
    <property type="entry name" value="TRANSCRIPTION REPRESSOR OFP7-RELATED"/>
    <property type="match status" value="1"/>
</dbReference>
<evidence type="ECO:0000256" key="6">
    <source>
        <dbReference type="RuleBase" id="RU367028"/>
    </source>
</evidence>
<dbReference type="NCBIfam" id="TIGR01568">
    <property type="entry name" value="A_thal_3678"/>
    <property type="match status" value="1"/>
</dbReference>
<keyword evidence="10" id="KW-1185">Reference proteome</keyword>
<keyword evidence="3 6" id="KW-0805">Transcription regulation</keyword>
<dbReference type="Pfam" id="PF04844">
    <property type="entry name" value="Ovate"/>
    <property type="match status" value="1"/>
</dbReference>
<dbReference type="EMBL" id="CAKMRJ010004445">
    <property type="protein sequence ID" value="CAH1436591.1"/>
    <property type="molecule type" value="Genomic_DNA"/>
</dbReference>
<feature type="compositionally biased region" description="Low complexity" evidence="7">
    <location>
        <begin position="56"/>
        <end position="81"/>
    </location>
</feature>
<feature type="region of interest" description="Disordered" evidence="7">
    <location>
        <begin position="48"/>
        <end position="84"/>
    </location>
</feature>
<organism evidence="9 10">
    <name type="scientific">Lactuca virosa</name>
    <dbReference type="NCBI Taxonomy" id="75947"/>
    <lineage>
        <taxon>Eukaryota</taxon>
        <taxon>Viridiplantae</taxon>
        <taxon>Streptophyta</taxon>
        <taxon>Embryophyta</taxon>
        <taxon>Tracheophyta</taxon>
        <taxon>Spermatophyta</taxon>
        <taxon>Magnoliopsida</taxon>
        <taxon>eudicotyledons</taxon>
        <taxon>Gunneridae</taxon>
        <taxon>Pentapetalae</taxon>
        <taxon>asterids</taxon>
        <taxon>campanulids</taxon>
        <taxon>Asterales</taxon>
        <taxon>Asteraceae</taxon>
        <taxon>Cichorioideae</taxon>
        <taxon>Cichorieae</taxon>
        <taxon>Lactucinae</taxon>
        <taxon>Lactuca</taxon>
    </lineage>
</organism>
<evidence type="ECO:0000259" key="8">
    <source>
        <dbReference type="PROSITE" id="PS51754"/>
    </source>
</evidence>
<comment type="subcellular location">
    <subcellularLocation>
        <location evidence="1 6">Nucleus</location>
    </subcellularLocation>
</comment>
<dbReference type="PANTHER" id="PTHR33057:SF70">
    <property type="entry name" value="TRANSCRIPTION REPRESSOR-RELATED"/>
    <property type="match status" value="1"/>
</dbReference>
<comment type="function">
    <text evidence="6">Transcriptional repressor that regulates multiple aspects of plant growth and development.</text>
</comment>
<dbReference type="PROSITE" id="PS51257">
    <property type="entry name" value="PROKAR_LIPOPROTEIN"/>
    <property type="match status" value="1"/>
</dbReference>
<dbReference type="PROSITE" id="PS51754">
    <property type="entry name" value="OVATE"/>
    <property type="match status" value="1"/>
</dbReference>
<evidence type="ECO:0000256" key="4">
    <source>
        <dbReference type="ARBA" id="ARBA00023163"/>
    </source>
</evidence>
<accession>A0AAU9NFY8</accession>
<keyword evidence="2 6" id="KW-0678">Repressor</keyword>
<evidence type="ECO:0000313" key="9">
    <source>
        <dbReference type="EMBL" id="CAH1436591.1"/>
    </source>
</evidence>
<dbReference type="Proteomes" id="UP001157418">
    <property type="component" value="Unassembled WGS sequence"/>
</dbReference>
<evidence type="ECO:0000256" key="7">
    <source>
        <dbReference type="SAM" id="MobiDB-lite"/>
    </source>
</evidence>
<dbReference type="GO" id="GO:0045892">
    <property type="term" value="P:negative regulation of DNA-templated transcription"/>
    <property type="evidence" value="ECO:0007669"/>
    <property type="project" value="UniProtKB-UniRule"/>
</dbReference>
<proteinExistence type="predicted"/>
<reference evidence="9 10" key="1">
    <citation type="submission" date="2022-01" db="EMBL/GenBank/DDBJ databases">
        <authorList>
            <person name="Xiong W."/>
            <person name="Schranz E."/>
        </authorList>
    </citation>
    <scope>NUCLEOTIDE SEQUENCE [LARGE SCALE GENOMIC DNA]</scope>
</reference>
<evidence type="ECO:0000256" key="3">
    <source>
        <dbReference type="ARBA" id="ARBA00023015"/>
    </source>
</evidence>
<evidence type="ECO:0000256" key="5">
    <source>
        <dbReference type="ARBA" id="ARBA00023242"/>
    </source>
</evidence>
<evidence type="ECO:0000256" key="2">
    <source>
        <dbReference type="ARBA" id="ARBA00022491"/>
    </source>
</evidence>
<gene>
    <name evidence="9" type="ORF">LVIROSA_LOCUS22959</name>
</gene>
<protein>
    <recommendedName>
        <fullName evidence="6">Transcription repressor</fullName>
    </recommendedName>
    <alternativeName>
        <fullName evidence="6">Ovate family protein</fullName>
    </alternativeName>
</protein>
<evidence type="ECO:0000313" key="10">
    <source>
        <dbReference type="Proteomes" id="UP001157418"/>
    </source>
</evidence>
<dbReference type="AlphaFoldDB" id="A0AAU9NFY8"/>
<keyword evidence="4 6" id="KW-0804">Transcription</keyword>